<keyword evidence="3" id="KW-0812">Transmembrane</keyword>
<reference evidence="4 5" key="1">
    <citation type="journal article" date="2010" name="Nature">
        <title>Genome sequencing and analysis of the model grass Brachypodium distachyon.</title>
        <authorList>
            <consortium name="International Brachypodium Initiative"/>
        </authorList>
    </citation>
    <scope>NUCLEOTIDE SEQUENCE [LARGE SCALE GENOMIC DNA]</scope>
    <source>
        <strain evidence="4">Bd21</strain>
        <strain evidence="5">cv. Bd21</strain>
    </source>
</reference>
<dbReference type="AlphaFoldDB" id="A0A0Q3JR82"/>
<evidence type="ECO:0000256" key="1">
    <source>
        <dbReference type="ARBA" id="ARBA00004370"/>
    </source>
</evidence>
<dbReference type="EMBL" id="CM000880">
    <property type="protein sequence ID" value="KQK20235.1"/>
    <property type="molecule type" value="Genomic_DNA"/>
</dbReference>
<feature type="transmembrane region" description="Helical" evidence="3">
    <location>
        <begin position="56"/>
        <end position="79"/>
    </location>
</feature>
<proteinExistence type="predicted"/>
<organism evidence="4">
    <name type="scientific">Brachypodium distachyon</name>
    <name type="common">Purple false brome</name>
    <name type="synonym">Trachynia distachya</name>
    <dbReference type="NCBI Taxonomy" id="15368"/>
    <lineage>
        <taxon>Eukaryota</taxon>
        <taxon>Viridiplantae</taxon>
        <taxon>Streptophyta</taxon>
        <taxon>Embryophyta</taxon>
        <taxon>Tracheophyta</taxon>
        <taxon>Spermatophyta</taxon>
        <taxon>Magnoliopsida</taxon>
        <taxon>Liliopsida</taxon>
        <taxon>Poales</taxon>
        <taxon>Poaceae</taxon>
        <taxon>BOP clade</taxon>
        <taxon>Pooideae</taxon>
        <taxon>Stipodae</taxon>
        <taxon>Brachypodieae</taxon>
        <taxon>Brachypodium</taxon>
    </lineage>
</organism>
<name>A0A0Q3JR82_BRADI</name>
<dbReference type="KEGG" id="bdi:100828757"/>
<dbReference type="ExpressionAtlas" id="A0A0Q3JR82">
    <property type="expression patterns" value="baseline"/>
</dbReference>
<dbReference type="PANTHER" id="PTHR31415">
    <property type="entry name" value="OS05G0367900 PROTEIN"/>
    <property type="match status" value="1"/>
</dbReference>
<dbReference type="EnsemblPlants" id="KQK20235">
    <property type="protein sequence ID" value="KQK20235"/>
    <property type="gene ID" value="BRADI_1g53270v3"/>
</dbReference>
<dbReference type="Proteomes" id="UP000008810">
    <property type="component" value="Chromosome 1"/>
</dbReference>
<keyword evidence="3" id="KW-1133">Transmembrane helix</keyword>
<accession>A0A0Q3JR82</accession>
<dbReference type="RefSeq" id="XP_003561274.1">
    <property type="nucleotide sequence ID" value="XM_003561226.4"/>
</dbReference>
<sequence length="212" mass="23446">MCDDDCCSCVPYRARDNIKYCCICFAIVAVIVIFAVLLAAYAFLLRVSITVEDASLTKFTVLTAPATAIAYNLSLVLMVKNPNWAMSIKNTEPFMAAYKFDGQQFDRVKVSDKGEKHGARKTKVYRLTTGTDADGEFVSLGNAGVAEYEDEKKKGVFEVEVVLTGVFRYTARYTKCKIEATCPLKLQLVQPGAATVVFEKVKCKLAKPEKNC</sequence>
<keyword evidence="6" id="KW-1185">Reference proteome</keyword>
<dbReference type="PANTHER" id="PTHR31415:SF6">
    <property type="entry name" value="LATE EMBRYOGENESIS ABUNDANT PROTEIN LEA-2 SUBGROUP DOMAIN-CONTAINING PROTEIN"/>
    <property type="match status" value="1"/>
</dbReference>
<reference evidence="5" key="3">
    <citation type="submission" date="2018-08" db="UniProtKB">
        <authorList>
            <consortium name="EnsemblPlants"/>
        </authorList>
    </citation>
    <scope>IDENTIFICATION</scope>
    <source>
        <strain evidence="5">cv. Bd21</strain>
    </source>
</reference>
<comment type="subcellular location">
    <subcellularLocation>
        <location evidence="1">Membrane</location>
    </subcellularLocation>
</comment>
<reference evidence="4" key="2">
    <citation type="submission" date="2017-06" db="EMBL/GenBank/DDBJ databases">
        <title>WGS assembly of Brachypodium distachyon.</title>
        <authorList>
            <consortium name="The International Brachypodium Initiative"/>
            <person name="Lucas S."/>
            <person name="Harmon-Smith M."/>
            <person name="Lail K."/>
            <person name="Tice H."/>
            <person name="Grimwood J."/>
            <person name="Bruce D."/>
            <person name="Barry K."/>
            <person name="Shu S."/>
            <person name="Lindquist E."/>
            <person name="Wang M."/>
            <person name="Pitluck S."/>
            <person name="Vogel J.P."/>
            <person name="Garvin D.F."/>
            <person name="Mockler T.C."/>
            <person name="Schmutz J."/>
            <person name="Rokhsar D."/>
            <person name="Bevan M.W."/>
        </authorList>
    </citation>
    <scope>NUCLEOTIDE SEQUENCE</scope>
    <source>
        <strain evidence="4">Bd21</strain>
    </source>
</reference>
<dbReference type="GeneID" id="100828757"/>
<dbReference type="OrthoDB" id="684447at2759"/>
<feature type="transmembrane region" description="Helical" evidence="3">
    <location>
        <begin position="20"/>
        <end position="44"/>
    </location>
</feature>
<dbReference type="Gramene" id="KQK20235">
    <property type="protein sequence ID" value="KQK20235"/>
    <property type="gene ID" value="BRADI_1g53270v3"/>
</dbReference>
<evidence type="ECO:0000256" key="3">
    <source>
        <dbReference type="SAM" id="Phobius"/>
    </source>
</evidence>
<evidence type="ECO:0000313" key="4">
    <source>
        <dbReference type="EMBL" id="KQK20235.1"/>
    </source>
</evidence>
<dbReference type="GO" id="GO:0009506">
    <property type="term" value="C:plasmodesma"/>
    <property type="evidence" value="ECO:0000318"/>
    <property type="project" value="GO_Central"/>
</dbReference>
<evidence type="ECO:0000313" key="6">
    <source>
        <dbReference type="Proteomes" id="UP000008810"/>
    </source>
</evidence>
<evidence type="ECO:0000256" key="2">
    <source>
        <dbReference type="ARBA" id="ARBA00023136"/>
    </source>
</evidence>
<gene>
    <name evidence="5" type="primary">LOC100828757</name>
    <name evidence="4" type="ORF">BRADI_1g53270v3</name>
</gene>
<protein>
    <submittedName>
        <fullName evidence="4 5">Uncharacterized protein</fullName>
    </submittedName>
</protein>
<keyword evidence="2 3" id="KW-0472">Membrane</keyword>
<dbReference type="GO" id="GO:0005886">
    <property type="term" value="C:plasma membrane"/>
    <property type="evidence" value="ECO:0000318"/>
    <property type="project" value="GO_Central"/>
</dbReference>
<dbReference type="GO" id="GO:0098542">
    <property type="term" value="P:defense response to other organism"/>
    <property type="evidence" value="ECO:0007669"/>
    <property type="project" value="InterPro"/>
</dbReference>
<dbReference type="InterPro" id="IPR044839">
    <property type="entry name" value="NDR1-like"/>
</dbReference>
<evidence type="ECO:0000313" key="5">
    <source>
        <dbReference type="EnsemblPlants" id="KQK20235"/>
    </source>
</evidence>